<accession>A0A163RHH1</accession>
<reference evidence="2" key="1">
    <citation type="submission" date="2016-01" db="EMBL/GenBank/DDBJ databases">
        <title>Draft genome of Chromobacterium sp. F49.</title>
        <authorList>
            <person name="Hong K.W."/>
        </authorList>
    </citation>
    <scope>NUCLEOTIDE SEQUENCE [LARGE SCALE GENOMIC DNA]</scope>
    <source>
        <strain evidence="2">P7IIIA</strain>
    </source>
</reference>
<proteinExistence type="predicted"/>
<name>A0A163RHH1_9BACL</name>
<keyword evidence="2" id="KW-1185">Reference proteome</keyword>
<gene>
    <name evidence="1" type="ORF">AWM68_20080</name>
</gene>
<sequence>MVNSKHKNDHDFHNSVTEAYRMNRRIGFSKPQIGIFHCLIEGDGPGFLIQLYDEDSEASVCLYTVSEKDCKNINLSIIAKDLAN</sequence>
<comment type="caution">
    <text evidence="1">The sequence shown here is derived from an EMBL/GenBank/DDBJ whole genome shotgun (WGS) entry which is preliminary data.</text>
</comment>
<organism evidence="1 2">
    <name type="scientific">Fictibacillus phosphorivorans</name>
    <dbReference type="NCBI Taxonomy" id="1221500"/>
    <lineage>
        <taxon>Bacteria</taxon>
        <taxon>Bacillati</taxon>
        <taxon>Bacillota</taxon>
        <taxon>Bacilli</taxon>
        <taxon>Bacillales</taxon>
        <taxon>Fictibacillaceae</taxon>
        <taxon>Fictibacillus</taxon>
    </lineage>
</organism>
<protein>
    <submittedName>
        <fullName evidence="1">Uncharacterized protein</fullName>
    </submittedName>
</protein>
<evidence type="ECO:0000313" key="2">
    <source>
        <dbReference type="Proteomes" id="UP000076567"/>
    </source>
</evidence>
<dbReference type="Proteomes" id="UP000076567">
    <property type="component" value="Unassembled WGS sequence"/>
</dbReference>
<evidence type="ECO:0000313" key="1">
    <source>
        <dbReference type="EMBL" id="KZE66872.1"/>
    </source>
</evidence>
<dbReference type="EMBL" id="LRFC01000016">
    <property type="protein sequence ID" value="KZE66872.1"/>
    <property type="molecule type" value="Genomic_DNA"/>
</dbReference>
<dbReference type="AlphaFoldDB" id="A0A163RHH1"/>